<feature type="domain" description="PKS/mFAS DH" evidence="11">
    <location>
        <begin position="916"/>
        <end position="1267"/>
    </location>
</feature>
<dbReference type="Gene3D" id="3.30.559.10">
    <property type="entry name" value="Chloramphenicol acetyltransferase-like domain"/>
    <property type="match status" value="1"/>
</dbReference>
<feature type="domain" description="Carrier" evidence="9">
    <location>
        <begin position="2103"/>
        <end position="2180"/>
    </location>
</feature>
<dbReference type="Pfam" id="PF00698">
    <property type="entry name" value="Acyl_transf_1"/>
    <property type="match status" value="1"/>
</dbReference>
<dbReference type="InterPro" id="IPR032821">
    <property type="entry name" value="PKS_assoc"/>
</dbReference>
<dbReference type="Gene3D" id="3.10.129.110">
    <property type="entry name" value="Polyketide synthase dehydratase"/>
    <property type="match status" value="1"/>
</dbReference>
<dbReference type="Gene3D" id="3.90.180.10">
    <property type="entry name" value="Medium-chain alcohol dehydrogenases, catalytic domain"/>
    <property type="match status" value="1"/>
</dbReference>
<dbReference type="Gene3D" id="3.30.70.3290">
    <property type="match status" value="1"/>
</dbReference>
<dbReference type="GO" id="GO:0004312">
    <property type="term" value="F:fatty acid synthase activity"/>
    <property type="evidence" value="ECO:0007669"/>
    <property type="project" value="TreeGrafter"/>
</dbReference>
<dbReference type="InterPro" id="IPR013120">
    <property type="entry name" value="FAR_NAD-bd"/>
</dbReference>
<dbReference type="EMBL" id="EQ962653">
    <property type="protein sequence ID" value="EED21572.1"/>
    <property type="molecule type" value="Genomic_DNA"/>
</dbReference>
<gene>
    <name evidence="12" type="ORF">TSTA_088080</name>
</gene>
<dbReference type="InterPro" id="IPR001227">
    <property type="entry name" value="Ac_transferase_dom_sf"/>
</dbReference>
<dbReference type="eggNOG" id="KOG1178">
    <property type="taxonomic scope" value="Eukaryota"/>
</dbReference>
<dbReference type="GO" id="GO:0006633">
    <property type="term" value="P:fatty acid biosynthetic process"/>
    <property type="evidence" value="ECO:0007669"/>
    <property type="project" value="TreeGrafter"/>
</dbReference>
<dbReference type="InterPro" id="IPR001242">
    <property type="entry name" value="Condensation_dom"/>
</dbReference>
<dbReference type="PhylomeDB" id="B8M2A8"/>
<dbReference type="InterPro" id="IPR050091">
    <property type="entry name" value="PKS_NRPS_Biosynth_Enz"/>
</dbReference>
<feature type="domain" description="Ketosynthase family 3 (KS3)" evidence="10">
    <location>
        <begin position="5"/>
        <end position="427"/>
    </location>
</feature>
<dbReference type="InParanoid" id="B8M2A8"/>
<dbReference type="GO" id="GO:0031177">
    <property type="term" value="F:phosphopantetheine binding"/>
    <property type="evidence" value="ECO:0007669"/>
    <property type="project" value="InterPro"/>
</dbReference>
<keyword evidence="12" id="KW-0012">Acyltransferase</keyword>
<evidence type="ECO:0000256" key="4">
    <source>
        <dbReference type="ARBA" id="ARBA00022598"/>
    </source>
</evidence>
<dbReference type="Pfam" id="PF07993">
    <property type="entry name" value="NAD_binding_4"/>
    <property type="match status" value="1"/>
</dbReference>
<feature type="region of interest" description="C-terminal hotdog fold" evidence="8">
    <location>
        <begin position="1088"/>
        <end position="1267"/>
    </location>
</feature>
<protein>
    <submittedName>
        <fullName evidence="12">Polyketide synthase, putative</fullName>
        <ecNumber evidence="12">2.3.1.161</ecNumber>
        <ecNumber evidence="12">6.3.2.26</ecNumber>
    </submittedName>
</protein>
<dbReference type="CDD" id="cd00833">
    <property type="entry name" value="PKS"/>
    <property type="match status" value="1"/>
</dbReference>
<dbReference type="SMART" id="SM00827">
    <property type="entry name" value="PKS_AT"/>
    <property type="match status" value="1"/>
</dbReference>
<dbReference type="InterPro" id="IPR057326">
    <property type="entry name" value="KR_dom"/>
</dbReference>
<dbReference type="HOGENOM" id="CLU_000022_37_9_1"/>
<dbReference type="InterPro" id="IPR036736">
    <property type="entry name" value="ACP-like_sf"/>
</dbReference>
<dbReference type="InterPro" id="IPR036291">
    <property type="entry name" value="NAD(P)-bd_dom_sf"/>
</dbReference>
<dbReference type="Gene3D" id="3.30.300.30">
    <property type="match status" value="1"/>
</dbReference>
<dbReference type="PANTHER" id="PTHR43775">
    <property type="entry name" value="FATTY ACID SYNTHASE"/>
    <property type="match status" value="1"/>
</dbReference>
<dbReference type="InterPro" id="IPR000873">
    <property type="entry name" value="AMP-dep_synth/lig_dom"/>
</dbReference>
<dbReference type="PROSITE" id="PS50075">
    <property type="entry name" value="CARRIER"/>
    <property type="match status" value="2"/>
</dbReference>
<dbReference type="InterPro" id="IPR010071">
    <property type="entry name" value="AA_adenyl_dom"/>
</dbReference>
<dbReference type="GO" id="GO:0044550">
    <property type="term" value="P:secondary metabolite biosynthetic process"/>
    <property type="evidence" value="ECO:0007669"/>
    <property type="project" value="UniProtKB-ARBA"/>
</dbReference>
<dbReference type="Gene3D" id="1.10.1200.10">
    <property type="entry name" value="ACP-like"/>
    <property type="match status" value="1"/>
</dbReference>
<evidence type="ECO:0000256" key="1">
    <source>
        <dbReference type="ARBA" id="ARBA00005179"/>
    </source>
</evidence>
<dbReference type="InterPro" id="IPR014030">
    <property type="entry name" value="Ketoacyl_synth_N"/>
</dbReference>
<dbReference type="SMART" id="SM00822">
    <property type="entry name" value="PKS_KR"/>
    <property type="match status" value="1"/>
</dbReference>
<name>B8M2A8_TALSN</name>
<dbReference type="SUPFAM" id="SSF52777">
    <property type="entry name" value="CoA-dependent acyltransferases"/>
    <property type="match status" value="2"/>
</dbReference>
<keyword evidence="2" id="KW-0596">Phosphopantetheine</keyword>
<dbReference type="RefSeq" id="XP_002478535.1">
    <property type="nucleotide sequence ID" value="XM_002478490.1"/>
</dbReference>
<dbReference type="SMART" id="SM00825">
    <property type="entry name" value="PKS_KS"/>
    <property type="match status" value="1"/>
</dbReference>
<comment type="caution">
    <text evidence="8">Lacks conserved residue(s) required for the propagation of feature annotation.</text>
</comment>
<dbReference type="InterPro" id="IPR014043">
    <property type="entry name" value="Acyl_transferase_dom"/>
</dbReference>
<dbReference type="Gene3D" id="3.40.50.12780">
    <property type="entry name" value="N-terminal domain of ligase-like"/>
    <property type="match status" value="1"/>
</dbReference>
<dbReference type="Pfam" id="PF16197">
    <property type="entry name" value="KAsynt_C_assoc"/>
    <property type="match status" value="1"/>
</dbReference>
<dbReference type="GeneID" id="8106905"/>
<dbReference type="eggNOG" id="KOG1202">
    <property type="taxonomic scope" value="Eukaryota"/>
</dbReference>
<dbReference type="Gene3D" id="3.40.47.10">
    <property type="match status" value="1"/>
</dbReference>
<evidence type="ECO:0000256" key="8">
    <source>
        <dbReference type="PROSITE-ProRule" id="PRU01363"/>
    </source>
</evidence>
<proteinExistence type="inferred from homology"/>
<dbReference type="Gene3D" id="3.40.50.720">
    <property type="entry name" value="NAD(P)-binding Rossmann-like Domain"/>
    <property type="match status" value="2"/>
</dbReference>
<dbReference type="STRING" id="441959.B8M2A8"/>
<dbReference type="SUPFAM" id="SSF55048">
    <property type="entry name" value="Probable ACP-binding domain of malonyl-CoA ACP transacylase"/>
    <property type="match status" value="1"/>
</dbReference>
<dbReference type="SUPFAM" id="SSF51735">
    <property type="entry name" value="NAD(P)-binding Rossmann-fold domains"/>
    <property type="match status" value="2"/>
</dbReference>
<dbReference type="InterPro" id="IPR009081">
    <property type="entry name" value="PP-bd_ACP"/>
</dbReference>
<dbReference type="SUPFAM" id="SSF53901">
    <property type="entry name" value="Thiolase-like"/>
    <property type="match status" value="1"/>
</dbReference>
<dbReference type="EC" id="2.3.1.161" evidence="12"/>
<evidence type="ECO:0000256" key="6">
    <source>
        <dbReference type="ARBA" id="ARBA00023268"/>
    </source>
</evidence>
<dbReference type="PROSITE" id="PS52019">
    <property type="entry name" value="PKS_MFAS_DH"/>
    <property type="match status" value="1"/>
</dbReference>
<evidence type="ECO:0000313" key="13">
    <source>
        <dbReference type="Proteomes" id="UP000001745"/>
    </source>
</evidence>
<dbReference type="Gene3D" id="3.30.559.30">
    <property type="entry name" value="Nonribosomal peptide synthetase, condensation domain"/>
    <property type="match status" value="1"/>
</dbReference>
<sequence length="3725" mass="413131">MAPSLDDIAIIGISCRFPGADSPSKLWENLISAKDVQSEIARFNSKGFYKPDGGPRKGLTNVRHAYLIEEGIDRFDNAFFNISPLEAEAMDPQQRILLEIAYETVENAGIRLEDFQGSDTAVFTASIVNDYHASLLRDIDQTPKYQATGTSNAILANRISYVFDLHGASLSIDTACSGTLVGLHQAIAALKAGESKMALVCGANLIISPDMFVHMSELGFLSPSGRCRSFDASGDGYARGEGVAGILLKRLSDAQRDGDPIRAVIKATRLNQDGRTQGMTMPSGDAQRRNLEALYSRTELDPGSIQYVEAHGTGTAVGDPIEMGAIDAVFGKSHTERKLIVGSIKSNIGHLESTAALAGIIKTVLAMERGQIPPQMHFKKPNPKINWDRILVPTDSIAWPATATGVRRAGVNSFGFGGTNGHAILEYDPSLEKTSPVFKDRPYLFKVSAANAASLQLTAASLATYVETVKPNLGDLCHTLLARRSTLRQSCYVVASSHEELIDKLRAGQSKLLTRSNKLVEKTAFIFTGQGAQWPEMGKQLLKCSPLFRTVIERCDETLANLPDGPSWSIIEELQKPKETSRLPKASFSQPICSALQIGLVEMWKSWGITPQAVVGHSSGEIGAAYAAGLLSLEDAIIIAYYRGLYLGENAPIKVEGQKKGAMCAIGLGQNECHSLLQKYSGRIALAAVNSPSSCTLSGDEDAIKEVVESCAKDGTFCRALRVDMAYHSHHMLPLAPAYEKAMRAVGVCSSVTSSQTCEMFSSVTGRRLSKAEVTPAYWKQNMVSTVHFSTAVSELVQNFHPDAVIELGPHPALSGPARDTMASAGLSEILYFSSCYRGKPDLVALLESVGEMIPTSMPIDWKAVNALEIVENTHFKHQVGRVLTDLPKYQWDHSLVHWGESRLSLNVRNREFPRHELLGARIPTDIPLAPSWTNVLTSSEVNWLNEGVGSTPKTLSITIFALMALEAARQVQIANQVELPVVCLKDVNLKKALELGDGRIETLFHLHQTEEKFQWRFEIFCSAVGRIDNTSWTKCCTGTFSFSACMSQKESTSLQVVNDEELLRYIQSFDTVKIPPVEDFNISAQGASGKFCKKIEGYECYPVHPILLAQLLNVPEMLMLSSDLPASYFVQSVGLIELPLGHGQLETGSFETSLLNRSVNVGYASLKLSNQNATLMSIDRIQLQMEGLVMKQPPLQSKFFKRTVLPDITYMPRSSQMSVDSLIKLVTHKWPMCDFCLVDLAAGDITTITSSIRGFKPGERPQFRSLDVVGSQVPVLDSPRVRNLKEIENSRKFHLFVGPVKAMRPKLPPVLQNGFVCLRWEDEDDEIYLRNNFMEICPVTGLGSNNWVIARPQPPPNGVIQPNKLLIFATSHVAPVVSQEHTNCELVLLDDPQCLATWKGNVQSSSGIDPFDVIVFDSDEKSLLTKWSGADLLSWIRPLLQRIGSLLWVSEQHKSDPFQGVAASFVKTLKAEQPMLKAASVVFQDCGDQLFLAETVFEIFDRLIHNDAEHELVVKEKVVHCVRYYPDDVLNATVGLLPPISTNLSLQSRSYSLMVTGRQKVTLISEKKGVDEHAPDGAVKVRIGLSVIDDADLAQFTTGYTITEECGLGHYFYGSVISSRDVQFPLGSKVVGWCSHAHKDTVDVPPDYLHIVPDSVPAADAVAQYAAITTAVLLVHGVARARPDDSVDINITGIMGEALRIVCDKSNISVVSSDQAKSADFAISFDLKNGSMLNNRRANTMKFIHTSQLRELSNKIFSEWNGSTNKISVFTLRDHQKAFCDAIENSPFTSVITHEKMDEIEDALVCSTRPFLFHSDGVYVLIGGLGGLGRHIALWMAEHGVRHIITMSRSGTESEEAQTAVQALQQFGVEVKALKIDATDIAAVEDALSQIRKASPIRGCINLAMILADAPISTMSPEQWDRAVQVKIRSTWNMHLATLEDKMDFFIMFSSISSIFGNRTQSNYATGNAFLNEMATYRHSLGLPATTIALSPVTGIGVLANNEELLRTFRVSGLEASDGEALHKIMTAAILESSSQDNSVITVGFQMFETMDGQIQASPDQTQIYWKEYPEFSSLMDHKISDAGSSDKVSLREKLLQSQRPEGENFLLKEFMACLQNIMGQDQLSFDPELPLSQYGVDSLNAVAIRYWFFKELDLDVAVFDILGSKSIRKLVVRVYQKLRDEGSKNQASVSLPQPKRLKDLKIRPLSSSQRRIWFLQNFLPDKTVYNLLLVCHIDGSVDPELLARTWTVFMQRHEVLHSRIVDTPDGLQQIPNEEFEFPLIVMDCLDHKFNENVKQLTTGAKSHIFNLEKGEVIRGWVLRSSEHARFFLASHHIAWDRSSVPVIFSETMAIYKSLLNGHDPQASLQPVPYQFIDYTVWQEQFLSEKALVRPLIDFWKQTLDGVPEAVGLLPLSKIDKRPTMKQYNVGTLTRTLSTSLSSNIKEFCKRKGVTPFMFIAAALSSLVSRLNGEQDIVIGIPDGDRGHSAFDRVVGFAVNMLPIRSKIQTDASYDTILENYRNTCLRAYEHRAMPFDYLVQILEVPRRTSHTPVFQITVNYQIQGSFPEADYGSFKYIKYDHYNAKTQSDLSLEVEELSSGELLCTWEFDEDLYDVLGVSDLADMYRVFIEDIIEKDGQIKLEDVRITSDSDLAQIKSILQPGYENEPSLEDLNKSLFPELFRLAVSRYPDKLALADEQGCLTYRDLELQTNAIANRLISSGTKVGDAIAICCEQNRELLIGIYGILKAGCGYVPIDPDFPVERIQSMIEDTGVQRVMVENTADAKSQRILACGICISHIFEIHATRTAVDADTSSPKLDRTITHLDPLCCIFTSGSTGRPKGVFLNHGQLRYQMEGYNKFIGVNSESRILLSSAVVFDLHLVAVYGTILRGASVFVASREARYSPAKMVHTLVDQRISSCIFTPTQAKMIFSAPNKVKLLQWVDIKSFVLGGETIPPWFVREFYKLLPHAKLYNGYAPSETTVVNSLRLIPPEDSQRPSVPVQGPIFPSRFYILDSKMQPVPIGVPGELYIAGPNVCHRYLNRPEITARAFSEDQWAPETETTLGYGKIYRTGDMLRLSRDGTVDFLGRIGSDRQVKIRGMRTELEEIENAIVHAYDSAEDDEDIPKLGLVATVYHRIGDYDGVLTAYLTTADGSVVSEQEQQKFIGYLRLSLKSVLPPHMLPAAYVFVPDLPRTASGKVDYKTIVAWPVPSILTNNSAQPVHGNVLTETQLLIASIWKELLAISGELNASDEFFALGGHSLLMVPLQQKIKEAFGVSLNLADMFAYPSISGFEELILSNPGYRYGQGQAGTSKSKNTIDWAKETSLPEHTEWEITDYQFKSPLILVVTGATGMTGAHFVHHTLTTTNNIVHCIAVPNNENVMDPKQGVLDAFVKWNLELPNTKAEYYERIVAYHGSLSDPLLGLSPAQWNFLDSQADAIYHLDSEVSLLKNYEDVRAGNVGAVKCLVDLARGKLSGRVKPLNHLSTWGVPHLQTWATTKLTSDEYLTGEEEMVNMTPGPESSLGYLKCRWVCESLLYLAAERGLPVRIYRSCMVATNPSSQRGLDRADINRRILESVLETGLIPDFNSGLGGGMSWIDLQFLIKSIDFLSRRPTDNSGRRAEIYNIVSDNHIRYNKELIRVLGTSYQGNKLRVVEPKEWAAELYKTGNPEMVMHAEVLESWYNAHWAPIPLKAEKTLQLLRDEAGLVPPKVDRQFVLEQIIGQPGF</sequence>
<dbReference type="InterPro" id="IPR042104">
    <property type="entry name" value="PKS_dehydratase_sf"/>
</dbReference>
<evidence type="ECO:0000256" key="2">
    <source>
        <dbReference type="ARBA" id="ARBA00022450"/>
    </source>
</evidence>
<dbReference type="SUPFAM" id="SSF50129">
    <property type="entry name" value="GroES-like"/>
    <property type="match status" value="1"/>
</dbReference>
<organism evidence="12 13">
    <name type="scientific">Talaromyces stipitatus (strain ATCC 10500 / CBS 375.48 / QM 6759 / NRRL 1006)</name>
    <name type="common">Penicillium stipitatum</name>
    <dbReference type="NCBI Taxonomy" id="441959"/>
    <lineage>
        <taxon>Eukaryota</taxon>
        <taxon>Fungi</taxon>
        <taxon>Dikarya</taxon>
        <taxon>Ascomycota</taxon>
        <taxon>Pezizomycotina</taxon>
        <taxon>Eurotiomycetes</taxon>
        <taxon>Eurotiomycetidae</taxon>
        <taxon>Eurotiales</taxon>
        <taxon>Trichocomaceae</taxon>
        <taxon>Talaromyces</taxon>
        <taxon>Talaromyces sect. Talaromyces</taxon>
    </lineage>
</organism>
<dbReference type="Proteomes" id="UP000001745">
    <property type="component" value="Unassembled WGS sequence"/>
</dbReference>
<dbReference type="PANTHER" id="PTHR43775:SF37">
    <property type="entry name" value="SI:DKEY-61P9.11"/>
    <property type="match status" value="1"/>
</dbReference>
<keyword evidence="13" id="KW-1185">Reference proteome</keyword>
<evidence type="ECO:0000256" key="5">
    <source>
        <dbReference type="ARBA" id="ARBA00022679"/>
    </source>
</evidence>
<keyword evidence="5 12" id="KW-0808">Transferase</keyword>
<dbReference type="GO" id="GO:0050564">
    <property type="term" value="F:N-(5-amino-5-carboxypentanoyl)-L-cysteinyl-D-valine synthase activity"/>
    <property type="evidence" value="ECO:0007669"/>
    <property type="project" value="UniProtKB-EC"/>
</dbReference>
<accession>B8M2A8</accession>
<reference evidence="13" key="1">
    <citation type="journal article" date="2015" name="Genome Announc.">
        <title>Genome sequence of the AIDS-associated pathogen Penicillium marneffei (ATCC18224) and its near taxonomic relative Talaromyces stipitatus (ATCC10500).</title>
        <authorList>
            <person name="Nierman W.C."/>
            <person name="Fedorova-Abrams N.D."/>
            <person name="Andrianopoulos A."/>
        </authorList>
    </citation>
    <scope>NUCLEOTIDE SEQUENCE [LARGE SCALE GENOMIC DNA]</scope>
    <source>
        <strain evidence="13">ATCC 10500 / CBS 375.48 / QM 6759 / NRRL 1006</strain>
    </source>
</reference>
<dbReference type="CDD" id="cd05930">
    <property type="entry name" value="A_NRPS"/>
    <property type="match status" value="1"/>
</dbReference>
<dbReference type="Pfam" id="PF00550">
    <property type="entry name" value="PP-binding"/>
    <property type="match status" value="2"/>
</dbReference>
<dbReference type="InterPro" id="IPR042099">
    <property type="entry name" value="ANL_N_sf"/>
</dbReference>
<dbReference type="EC" id="6.3.2.26" evidence="12"/>
<comment type="pathway">
    <text evidence="1">Secondary metabolite biosynthesis.</text>
</comment>
<evidence type="ECO:0000259" key="10">
    <source>
        <dbReference type="PROSITE" id="PS52004"/>
    </source>
</evidence>
<dbReference type="PROSITE" id="PS52004">
    <property type="entry name" value="KS3_2"/>
    <property type="match status" value="1"/>
</dbReference>
<dbReference type="InterPro" id="IPR016035">
    <property type="entry name" value="Acyl_Trfase/lysoPLipase"/>
</dbReference>
<dbReference type="InterPro" id="IPR020806">
    <property type="entry name" value="PKS_PP-bd"/>
</dbReference>
<dbReference type="Pfam" id="PF00668">
    <property type="entry name" value="Condensation"/>
    <property type="match status" value="1"/>
</dbReference>
<dbReference type="InterPro" id="IPR020841">
    <property type="entry name" value="PKS_Beta-ketoAc_synthase_dom"/>
</dbReference>
<dbReference type="Pfam" id="PF02801">
    <property type="entry name" value="Ketoacyl-synt_C"/>
    <property type="match status" value="1"/>
</dbReference>
<dbReference type="InterPro" id="IPR013968">
    <property type="entry name" value="PKS_KR"/>
</dbReference>
<feature type="domain" description="Carrier" evidence="9">
    <location>
        <begin position="3223"/>
        <end position="3299"/>
    </location>
</feature>
<dbReference type="InterPro" id="IPR023213">
    <property type="entry name" value="CAT-like_dom_sf"/>
</dbReference>
<dbReference type="SMART" id="SM00823">
    <property type="entry name" value="PKS_PP"/>
    <property type="match status" value="2"/>
</dbReference>
<dbReference type="FunFam" id="3.40.47.10:FF:000019">
    <property type="entry name" value="Polyketide synthase type I"/>
    <property type="match status" value="1"/>
</dbReference>
<dbReference type="Pfam" id="PF00501">
    <property type="entry name" value="AMP-binding"/>
    <property type="match status" value="1"/>
</dbReference>
<dbReference type="InterPro" id="IPR014031">
    <property type="entry name" value="Ketoacyl_synth_C"/>
</dbReference>
<dbReference type="InterPro" id="IPR049900">
    <property type="entry name" value="PKS_mFAS_DH"/>
</dbReference>
<dbReference type="Gene3D" id="3.40.366.10">
    <property type="entry name" value="Malonyl-Coenzyme A Acyl Carrier Protein, domain 2"/>
    <property type="match status" value="1"/>
</dbReference>
<dbReference type="OMA" id="YWFFKEL"/>
<dbReference type="InterPro" id="IPR011032">
    <property type="entry name" value="GroES-like_sf"/>
</dbReference>
<keyword evidence="4 12" id="KW-0436">Ligase</keyword>
<evidence type="ECO:0000259" key="9">
    <source>
        <dbReference type="PROSITE" id="PS50075"/>
    </source>
</evidence>
<keyword evidence="3" id="KW-0597">Phosphoprotein</keyword>
<dbReference type="SUPFAM" id="SSF56801">
    <property type="entry name" value="Acetyl-CoA synthetase-like"/>
    <property type="match status" value="1"/>
</dbReference>
<dbReference type="SUPFAM" id="SSF52151">
    <property type="entry name" value="FabD/lysophospholipase-like"/>
    <property type="match status" value="1"/>
</dbReference>
<dbReference type="InterPro" id="IPR045851">
    <property type="entry name" value="AMP-bd_C_sf"/>
</dbReference>
<dbReference type="InterPro" id="IPR016039">
    <property type="entry name" value="Thiolase-like"/>
</dbReference>
<evidence type="ECO:0000256" key="7">
    <source>
        <dbReference type="ARBA" id="ARBA00029443"/>
    </source>
</evidence>
<dbReference type="NCBIfam" id="TIGR01733">
    <property type="entry name" value="AA-adenyl-dom"/>
    <property type="match status" value="1"/>
</dbReference>
<dbReference type="OrthoDB" id="329835at2759"/>
<evidence type="ECO:0000256" key="3">
    <source>
        <dbReference type="ARBA" id="ARBA00022553"/>
    </source>
</evidence>
<dbReference type="GO" id="GO:0050637">
    <property type="term" value="F:lovastatin nonaketide synthase activity"/>
    <property type="evidence" value="ECO:0007669"/>
    <property type="project" value="UniProtKB-EC"/>
</dbReference>
<dbReference type="InterPro" id="IPR016036">
    <property type="entry name" value="Malonyl_transacylase_ACP-bd"/>
</dbReference>
<keyword evidence="6" id="KW-0511">Multifunctional enzyme</keyword>
<dbReference type="FunFam" id="3.40.366.10:FF:000002">
    <property type="entry name" value="Probable polyketide synthase 2"/>
    <property type="match status" value="1"/>
</dbReference>
<dbReference type="Pfam" id="PF00109">
    <property type="entry name" value="ketoacyl-synt"/>
    <property type="match status" value="1"/>
</dbReference>
<dbReference type="VEuPathDB" id="FungiDB:TSTA_088080"/>
<evidence type="ECO:0000313" key="12">
    <source>
        <dbReference type="EMBL" id="EED21572.1"/>
    </source>
</evidence>
<evidence type="ECO:0000259" key="11">
    <source>
        <dbReference type="PROSITE" id="PS52019"/>
    </source>
</evidence>
<comment type="similarity">
    <text evidence="7">In the C-terminal section; belongs to the NRP synthetase family.</text>
</comment>
<dbReference type="Pfam" id="PF08659">
    <property type="entry name" value="KR"/>
    <property type="match status" value="1"/>
</dbReference>
<dbReference type="SUPFAM" id="SSF47336">
    <property type="entry name" value="ACP-like"/>
    <property type="match status" value="2"/>
</dbReference>
<feature type="region of interest" description="N-terminal hotdog fold" evidence="8">
    <location>
        <begin position="916"/>
        <end position="1048"/>
    </location>
</feature>